<accession>A0A1H5R419</accession>
<evidence type="ECO:0000313" key="3">
    <source>
        <dbReference type="EMBL" id="SEF33125.1"/>
    </source>
</evidence>
<dbReference type="Gene3D" id="3.40.50.2300">
    <property type="match status" value="2"/>
</dbReference>
<dbReference type="InterPro" id="IPR028082">
    <property type="entry name" value="Peripla_BP_I"/>
</dbReference>
<evidence type="ECO:0000256" key="2">
    <source>
        <dbReference type="SAM" id="Phobius"/>
    </source>
</evidence>
<keyword evidence="2" id="KW-0472">Membrane</keyword>
<dbReference type="AlphaFoldDB" id="A0A1H5R419"/>
<keyword evidence="2" id="KW-1133">Transmembrane helix</keyword>
<dbReference type="CDD" id="cd06268">
    <property type="entry name" value="PBP1_ABC_transporter_LIVBP-like"/>
    <property type="match status" value="1"/>
</dbReference>
<dbReference type="EMBL" id="FNUJ01000006">
    <property type="protein sequence ID" value="SEF33125.1"/>
    <property type="molecule type" value="Genomic_DNA"/>
</dbReference>
<name>A0A1H5R419_9PSEU</name>
<dbReference type="Proteomes" id="UP000198878">
    <property type="component" value="Unassembled WGS sequence"/>
</dbReference>
<evidence type="ECO:0000256" key="1">
    <source>
        <dbReference type="SAM" id="MobiDB-lite"/>
    </source>
</evidence>
<sequence length="509" mass="54509">MSATALASSRGRRPAPPVRPRGWAHRHWLVLSVAGVVLLGGLIVGLRPWERCGPGLDDTGDAGCVGLNLASGPFRGDDPLADLEALIADHNDQVAGDYETIVLLENMTSDPATDSTPTEYVRHEIEGAIAAVWPGPGDTPHFKLLLANIGGDAAHWRAVVDRIAEHADGEHIAAVTGLGISLGNVRDAIAALSEHDIVTIGATVTGDDLNFDAARKPIRNFFRVGPTNSDEARAAVNYIASLPKHRTMLVADVSDAEIYAATMAKAFQQQDLVPVEFTKKYRLPGKLTGANRHDYLLRLFSGMHSDICAAQPDVIYFAGRGVDLRSFTTALAEDGACRQLPSVTVVTGDDAATLVGSPLRLDGDIAVRPLYTALAYRDQWQKFVGDEASLTYRTNYSDFENRFTRNKFAPDDLLDGAAMIEYDAAATAVKAAEDNPTRGHEGMANFVANIDCNSALPGATGFVAFRQEDGNQVDKALPILQLRADGSTSPDALVWSQGRPLDTSPACRS</sequence>
<evidence type="ECO:0000313" key="4">
    <source>
        <dbReference type="Proteomes" id="UP000198878"/>
    </source>
</evidence>
<dbReference type="RefSeq" id="WP_244180539.1">
    <property type="nucleotide sequence ID" value="NZ_FNUJ01000006.1"/>
</dbReference>
<organism evidence="3 4">
    <name type="scientific">Amycolatopsis pretoriensis</name>
    <dbReference type="NCBI Taxonomy" id="218821"/>
    <lineage>
        <taxon>Bacteria</taxon>
        <taxon>Bacillati</taxon>
        <taxon>Actinomycetota</taxon>
        <taxon>Actinomycetes</taxon>
        <taxon>Pseudonocardiales</taxon>
        <taxon>Pseudonocardiaceae</taxon>
        <taxon>Amycolatopsis</taxon>
    </lineage>
</organism>
<reference evidence="4" key="1">
    <citation type="submission" date="2016-10" db="EMBL/GenBank/DDBJ databases">
        <authorList>
            <person name="Varghese N."/>
            <person name="Submissions S."/>
        </authorList>
    </citation>
    <scope>NUCLEOTIDE SEQUENCE [LARGE SCALE GENOMIC DNA]</scope>
    <source>
        <strain evidence="4">DSM 44654</strain>
    </source>
</reference>
<feature type="region of interest" description="Disordered" evidence="1">
    <location>
        <begin position="490"/>
        <end position="509"/>
    </location>
</feature>
<dbReference type="STRING" id="218821.SAMN05421837_106610"/>
<protein>
    <submittedName>
        <fullName evidence="3">Substrate-binding protein</fullName>
    </submittedName>
</protein>
<gene>
    <name evidence="3" type="ORF">SAMN05421837_106610</name>
</gene>
<keyword evidence="2" id="KW-0812">Transmembrane</keyword>
<feature type="transmembrane region" description="Helical" evidence="2">
    <location>
        <begin position="28"/>
        <end position="49"/>
    </location>
</feature>
<feature type="region of interest" description="Disordered" evidence="1">
    <location>
        <begin position="1"/>
        <end position="20"/>
    </location>
</feature>
<keyword evidence="4" id="KW-1185">Reference proteome</keyword>
<proteinExistence type="predicted"/>
<dbReference type="SUPFAM" id="SSF53822">
    <property type="entry name" value="Periplasmic binding protein-like I"/>
    <property type="match status" value="1"/>
</dbReference>